<proteinExistence type="predicted"/>
<comment type="caution">
    <text evidence="3">The sequence shown here is derived from an EMBL/GenBank/DDBJ whole genome shotgun (WGS) entry which is preliminary data.</text>
</comment>
<dbReference type="Proteomes" id="UP000306985">
    <property type="component" value="Unassembled WGS sequence"/>
</dbReference>
<dbReference type="OrthoDB" id="9789979at2"/>
<reference evidence="3 4" key="1">
    <citation type="submission" date="2019-05" db="EMBL/GenBank/DDBJ databases">
        <title>Nakamurella sp. N5BH11, whole genome shotgun sequence.</title>
        <authorList>
            <person name="Tuo L."/>
        </authorList>
    </citation>
    <scope>NUCLEOTIDE SEQUENCE [LARGE SCALE GENOMIC DNA]</scope>
    <source>
        <strain evidence="3 4">N5BH11</strain>
    </source>
</reference>
<dbReference type="Gene3D" id="3.40.50.410">
    <property type="entry name" value="von Willebrand factor, type A domain"/>
    <property type="match status" value="1"/>
</dbReference>
<feature type="compositionally biased region" description="Gly residues" evidence="1">
    <location>
        <begin position="47"/>
        <end position="56"/>
    </location>
</feature>
<keyword evidence="4" id="KW-1185">Reference proteome</keyword>
<dbReference type="InterPro" id="IPR002035">
    <property type="entry name" value="VWF_A"/>
</dbReference>
<evidence type="ECO:0000259" key="2">
    <source>
        <dbReference type="SMART" id="SM00327"/>
    </source>
</evidence>
<organism evidence="3 4">
    <name type="scientific">Nakamurella flava</name>
    <dbReference type="NCBI Taxonomy" id="2576308"/>
    <lineage>
        <taxon>Bacteria</taxon>
        <taxon>Bacillati</taxon>
        <taxon>Actinomycetota</taxon>
        <taxon>Actinomycetes</taxon>
        <taxon>Nakamurellales</taxon>
        <taxon>Nakamurellaceae</taxon>
        <taxon>Nakamurella</taxon>
    </lineage>
</organism>
<protein>
    <submittedName>
        <fullName evidence="3">VWA domain-containing protein</fullName>
    </submittedName>
</protein>
<feature type="region of interest" description="Disordered" evidence="1">
    <location>
        <begin position="40"/>
        <end position="60"/>
    </location>
</feature>
<dbReference type="InterPro" id="IPR036465">
    <property type="entry name" value="vWFA_dom_sf"/>
</dbReference>
<sequence>MTDETERMRRWRLLVGPPADDADSGVSLSADDRRVDGALGAVYDRTGPGGTGGGKRSAGLGSSAPRVVGWLEDIRTYFPSSVVQVLQRDAVERLQLHQLLLEPELLEAVEPDVELVATIMGLSRLLPETSRATARLVVGRVVRQIEERLAERTRSSIRGALQRSSRSRRPRRTADIDWPRTIAANLRHWIPERRTVVPERLIGYGRRENQVQRHVVVAIDQSGSMAESVVYAAVFGAVLASLKSLRTSLVVFDTRVVDLTDQLTDPVDVLFGVQLGGGTDINKAVAHCQELITAPNDSIFVLISDLYEGGIHGELIRRMNAMKLAGVQVVALLALSDNGAPAYDRDHAAALEAIGVPAFACTPDAFPDLLACAIESGEVAAWAHRYRAERA</sequence>
<name>A0A4U6QK75_9ACTN</name>
<dbReference type="SMART" id="SM00327">
    <property type="entry name" value="VWA"/>
    <property type="match status" value="1"/>
</dbReference>
<dbReference type="InterPro" id="IPR050458">
    <property type="entry name" value="LolB"/>
</dbReference>
<dbReference type="EMBL" id="SZZH01000001">
    <property type="protein sequence ID" value="TKV60864.1"/>
    <property type="molecule type" value="Genomic_DNA"/>
</dbReference>
<evidence type="ECO:0000256" key="1">
    <source>
        <dbReference type="SAM" id="MobiDB-lite"/>
    </source>
</evidence>
<dbReference type="PANTHER" id="PTHR30634:SF16">
    <property type="entry name" value="OUTER-MEMBRANE LIPOPROTEIN LOLB"/>
    <property type="match status" value="1"/>
</dbReference>
<feature type="domain" description="VWFA" evidence="2">
    <location>
        <begin position="212"/>
        <end position="371"/>
    </location>
</feature>
<dbReference type="SUPFAM" id="SSF53300">
    <property type="entry name" value="vWA-like"/>
    <property type="match status" value="1"/>
</dbReference>
<evidence type="ECO:0000313" key="3">
    <source>
        <dbReference type="EMBL" id="TKV60864.1"/>
    </source>
</evidence>
<dbReference type="Pfam" id="PF05762">
    <property type="entry name" value="VWA_CoxE"/>
    <property type="match status" value="1"/>
</dbReference>
<dbReference type="PANTHER" id="PTHR30634">
    <property type="entry name" value="OUTER MEMBRANE LOLAB LIPOPROTEIN INSERTION APPARATUS"/>
    <property type="match status" value="1"/>
</dbReference>
<accession>A0A4U6QK75</accession>
<evidence type="ECO:0000313" key="4">
    <source>
        <dbReference type="Proteomes" id="UP000306985"/>
    </source>
</evidence>
<gene>
    <name evidence="3" type="ORF">FDO65_04155</name>
</gene>
<dbReference type="AlphaFoldDB" id="A0A4U6QK75"/>
<dbReference type="RefSeq" id="WP_137448167.1">
    <property type="nucleotide sequence ID" value="NZ_SZZH01000001.1"/>
</dbReference>
<dbReference type="InterPro" id="IPR008912">
    <property type="entry name" value="Uncharacterised_CoxE"/>
</dbReference>